<dbReference type="Pfam" id="PF22725">
    <property type="entry name" value="GFO_IDH_MocA_C3"/>
    <property type="match status" value="1"/>
</dbReference>
<dbReference type="EMBL" id="JABXYK010000011">
    <property type="protein sequence ID" value="NVP57093.1"/>
    <property type="molecule type" value="Genomic_DNA"/>
</dbReference>
<dbReference type="InterPro" id="IPR036291">
    <property type="entry name" value="NAD(P)-bd_dom_sf"/>
</dbReference>
<feature type="domain" description="GFO/IDH/MocA-like oxidoreductase" evidence="3">
    <location>
        <begin position="131"/>
        <end position="264"/>
    </location>
</feature>
<dbReference type="RefSeq" id="WP_176951068.1">
    <property type="nucleotide sequence ID" value="NZ_JABXYK010000011.1"/>
</dbReference>
<dbReference type="InterPro" id="IPR050463">
    <property type="entry name" value="Gfo/Idh/MocA_oxidrdct_glycsds"/>
</dbReference>
<protein>
    <submittedName>
        <fullName evidence="4">Gfo/Idh/MocA family oxidoreductase</fullName>
    </submittedName>
</protein>
<dbReference type="InterPro" id="IPR000683">
    <property type="entry name" value="Gfo/Idh/MocA-like_OxRdtase_N"/>
</dbReference>
<evidence type="ECO:0000313" key="5">
    <source>
        <dbReference type="Proteomes" id="UP000659172"/>
    </source>
</evidence>
<dbReference type="Gene3D" id="3.40.50.720">
    <property type="entry name" value="NAD(P)-binding Rossmann-like Domain"/>
    <property type="match status" value="1"/>
</dbReference>
<dbReference type="PANTHER" id="PTHR43818">
    <property type="entry name" value="BCDNA.GH03377"/>
    <property type="match status" value="1"/>
</dbReference>
<reference evidence="4 5" key="1">
    <citation type="submission" date="2020-06" db="EMBL/GenBank/DDBJ databases">
        <title>Rhizobium sp.nov. isolated from the tomato plant.</title>
        <authorList>
            <person name="Thin K.K."/>
            <person name="Zhang X."/>
            <person name="He S."/>
        </authorList>
    </citation>
    <scope>NUCLEOTIDE SEQUENCE [LARGE SCALE GENOMIC DNA]</scope>
    <source>
        <strain evidence="4 5">DBTS2</strain>
    </source>
</reference>
<proteinExistence type="predicted"/>
<dbReference type="SUPFAM" id="SSF51735">
    <property type="entry name" value="NAD(P)-binding Rossmann-fold domains"/>
    <property type="match status" value="1"/>
</dbReference>
<dbReference type="Gene3D" id="3.30.360.10">
    <property type="entry name" value="Dihydrodipicolinate Reductase, domain 2"/>
    <property type="match status" value="1"/>
</dbReference>
<accession>A0ABX2QKJ7</accession>
<keyword evidence="5" id="KW-1185">Reference proteome</keyword>
<dbReference type="Proteomes" id="UP000659172">
    <property type="component" value="Unassembled WGS sequence"/>
</dbReference>
<name>A0ABX2QKJ7_9HYPH</name>
<evidence type="ECO:0000313" key="4">
    <source>
        <dbReference type="EMBL" id="NVP57093.1"/>
    </source>
</evidence>
<dbReference type="SUPFAM" id="SSF55347">
    <property type="entry name" value="Glyceraldehyde-3-phosphate dehydrogenase-like, C-terminal domain"/>
    <property type="match status" value="1"/>
</dbReference>
<feature type="domain" description="Gfo/Idh/MocA-like oxidoreductase N-terminal" evidence="2">
    <location>
        <begin position="5"/>
        <end position="118"/>
    </location>
</feature>
<dbReference type="PANTHER" id="PTHR43818:SF11">
    <property type="entry name" value="BCDNA.GH03377"/>
    <property type="match status" value="1"/>
</dbReference>
<evidence type="ECO:0000259" key="2">
    <source>
        <dbReference type="Pfam" id="PF01408"/>
    </source>
</evidence>
<organism evidence="4 5">
    <name type="scientific">Mycoplana rhizolycopersici</name>
    <dbReference type="NCBI Taxonomy" id="2746702"/>
    <lineage>
        <taxon>Bacteria</taxon>
        <taxon>Pseudomonadati</taxon>
        <taxon>Pseudomonadota</taxon>
        <taxon>Alphaproteobacteria</taxon>
        <taxon>Hyphomicrobiales</taxon>
        <taxon>Rhizobiaceae</taxon>
        <taxon>Mycoplana</taxon>
    </lineage>
</organism>
<keyword evidence="1" id="KW-0560">Oxidoreductase</keyword>
<gene>
    <name evidence="4" type="ORF">HV823_17695</name>
</gene>
<evidence type="ECO:0000259" key="3">
    <source>
        <dbReference type="Pfam" id="PF22725"/>
    </source>
</evidence>
<sequence>MTKEFGVGIIGCGNISGAYFKLIPLYRNLKLAACADINPAASKARSAEFGVPAQEIEALLANPAVDVVVNLTIPEAHYPVSKQALEAGKHVYSEKPFVLTLEQGEDLRRIADAKGLKVGSAPDTYLGGSHQFARHLIDSGRIGKVMSGTAHVLGPGMESWHPNPDFFFAPGGGPILDMGPYYVNNLVNLVGPVKRVVALANKARTERTIGIGARKGENVPVVVATNIHAVLEFVSGAQISLMASWDVWAHRHQNMELYGTDGAIFVPDPNFFGGAVEVAGMDREPKPVEVWDHPLTAKNYTFDWGTQANYRGVGLADMMAAVATGGDYRCSLDRSLHTIDVLTAILRSAEEGQAIDIVTTCTQPEALGIEEARALLRDDVEAPAVEAAAE</sequence>
<dbReference type="Pfam" id="PF01408">
    <property type="entry name" value="GFO_IDH_MocA"/>
    <property type="match status" value="1"/>
</dbReference>
<dbReference type="InterPro" id="IPR055170">
    <property type="entry name" value="GFO_IDH_MocA-like_dom"/>
</dbReference>
<evidence type="ECO:0000256" key="1">
    <source>
        <dbReference type="ARBA" id="ARBA00023002"/>
    </source>
</evidence>
<comment type="caution">
    <text evidence="4">The sequence shown here is derived from an EMBL/GenBank/DDBJ whole genome shotgun (WGS) entry which is preliminary data.</text>
</comment>